<dbReference type="Proteomes" id="UP000886289">
    <property type="component" value="Unassembled WGS sequence"/>
</dbReference>
<name>A0A7C0Y3Y9_DESA2</name>
<dbReference type="PANTHER" id="PTHR38149">
    <property type="entry name" value="ATPASE"/>
    <property type="match status" value="1"/>
</dbReference>
<evidence type="ECO:0000259" key="2">
    <source>
        <dbReference type="Pfam" id="PF20446"/>
    </source>
</evidence>
<dbReference type="InterPro" id="IPR027417">
    <property type="entry name" value="P-loop_NTPase"/>
</dbReference>
<feature type="domain" description="ATPase of the ABC class N-terminal" evidence="2">
    <location>
        <begin position="6"/>
        <end position="165"/>
    </location>
</feature>
<accession>A0A7C0Y3Y9</accession>
<dbReference type="Pfam" id="PF21117">
    <property type="entry name" value="MRB1590_C"/>
    <property type="match status" value="1"/>
</dbReference>
<dbReference type="Pfam" id="PF09818">
    <property type="entry name" value="ABC_ATPase"/>
    <property type="match status" value="1"/>
</dbReference>
<dbReference type="InterPro" id="IPR046834">
    <property type="entry name" value="ABC_ATPase_C"/>
</dbReference>
<evidence type="ECO:0000313" key="4">
    <source>
        <dbReference type="EMBL" id="HDD45367.1"/>
    </source>
</evidence>
<dbReference type="Pfam" id="PF20446">
    <property type="entry name" value="ABC_N"/>
    <property type="match status" value="1"/>
</dbReference>
<comment type="caution">
    <text evidence="4">The sequence shown here is derived from an EMBL/GenBank/DDBJ whole genome shotgun (WGS) entry which is preliminary data.</text>
</comment>
<protein>
    <submittedName>
        <fullName evidence="4">ATPase</fullName>
    </submittedName>
</protein>
<sequence>MPKSLNHLKQTLKHINGHGYKAYKELEGTYQFSWFQLAIDHVQGDPFASPSRFTLIIPIEKTKIPKYLWSNKRRIIALTDFLTRFFKEISYPFSKVCGTGHSGKIGIQSTGQAILERNSIVIKPPNLEVRFTIGLPASGRTILGEKAEKIICEYIPQIAEKTFLYQNLPKKALEEHVFVYEDQEILREKLKELNLVAFIPDGAILPRKSGIEDTPLPDAIPFISPKEAKISIKLPYKGKVTGMGIPKGVTLIVGGGFHGKSTLLKAIQEGIYNHIPGDGREYVVSLSDTVKIRAEEGRRIEKVDISPFINNLPFEKDTKAFSTDNASGSTSQAANIMEAIEIGTRLILLDEDTSATNFMIRDKRMQTLISKEKEPITPFLDRVRELYVNYDISTILVMGGCGDYLDVADYVIMMLNYQPHIVTKKAKEIAKKYDIGREYEAYFPFHLPTPRKPLKGINPKRGERIKIAAKGVKNLVFGRQNIDLSANEHLKESNQVLAIGYILNYYANHYLSKLSIKDALEKIEKEIDNYGLDILLPYRAGNLSRPRKQEVAFALNRLRSLKILS</sequence>
<dbReference type="InterPro" id="IPR019195">
    <property type="entry name" value="ABC_ATPase_put"/>
</dbReference>
<organism evidence="4">
    <name type="scientific">Desulfofervidus auxilii</name>
    <dbReference type="NCBI Taxonomy" id="1621989"/>
    <lineage>
        <taxon>Bacteria</taxon>
        <taxon>Pseudomonadati</taxon>
        <taxon>Thermodesulfobacteriota</taxon>
        <taxon>Candidatus Desulfofervidia</taxon>
        <taxon>Candidatus Desulfofervidales</taxon>
        <taxon>Candidatus Desulfofervidaceae</taxon>
        <taxon>Candidatus Desulfofervidus</taxon>
    </lineage>
</organism>
<dbReference type="InterPro" id="IPR049069">
    <property type="entry name" value="MRB1590-like_C"/>
</dbReference>
<gene>
    <name evidence="4" type="ORF">ENG63_11000</name>
</gene>
<evidence type="ECO:0000259" key="3">
    <source>
        <dbReference type="Pfam" id="PF21117"/>
    </source>
</evidence>
<dbReference type="EMBL" id="DRBS01000405">
    <property type="protein sequence ID" value="HDD45367.1"/>
    <property type="molecule type" value="Genomic_DNA"/>
</dbReference>
<feature type="domain" description="ATPase of the ABC class C-terminal" evidence="1">
    <location>
        <begin position="170"/>
        <end position="438"/>
    </location>
</feature>
<reference evidence="4" key="1">
    <citation type="journal article" date="2020" name="mSystems">
        <title>Genome- and Community-Level Interaction Insights into Carbon Utilization and Element Cycling Functions of Hydrothermarchaeota in Hydrothermal Sediment.</title>
        <authorList>
            <person name="Zhou Z."/>
            <person name="Liu Y."/>
            <person name="Xu W."/>
            <person name="Pan J."/>
            <person name="Luo Z.H."/>
            <person name="Li M."/>
        </authorList>
    </citation>
    <scope>NUCLEOTIDE SEQUENCE [LARGE SCALE GENOMIC DNA]</scope>
    <source>
        <strain evidence="4">HyVt-233</strain>
    </source>
</reference>
<evidence type="ECO:0000259" key="1">
    <source>
        <dbReference type="Pfam" id="PF09818"/>
    </source>
</evidence>
<proteinExistence type="predicted"/>
<dbReference type="SUPFAM" id="SSF52540">
    <property type="entry name" value="P-loop containing nucleoside triphosphate hydrolases"/>
    <property type="match status" value="1"/>
</dbReference>
<dbReference type="InterPro" id="IPR046833">
    <property type="entry name" value="ABC_N"/>
</dbReference>
<dbReference type="AlphaFoldDB" id="A0A7C0Y3Y9"/>
<feature type="domain" description="MRB1590-like C-terminal" evidence="3">
    <location>
        <begin position="466"/>
        <end position="563"/>
    </location>
</feature>
<dbReference type="PANTHER" id="PTHR38149:SF1">
    <property type="entry name" value="ATPASE"/>
    <property type="match status" value="1"/>
</dbReference>